<dbReference type="RefSeq" id="WP_365505233.1">
    <property type="nucleotide sequence ID" value="NZ_JBFANW010000048.1"/>
</dbReference>
<sequence>MRRTTGGPRTFHLWSLSEDVIIDQGAGDALLLTSRWGQDRLDRPSPAVREVLRRMELGPVLLANALSSPEDHCRVALPTLDRISHLVVRTLGVDDLKGPLLSVFPLSSAAPFVRIRPTGDCRVRLPRHVALTVPDSGVGCVLESDDSPHRVVLHRQEAAWVAMTLAWPTTLTAVSAALPLPRQVTEDIVGYLAGAGLVALVDEHGLTGDAPRPA</sequence>
<dbReference type="EMBL" id="JBIUYY010000010">
    <property type="protein sequence ID" value="MFJ2823991.1"/>
    <property type="molecule type" value="Genomic_DNA"/>
</dbReference>
<name>A0ABW8EP43_STRT5</name>
<protein>
    <submittedName>
        <fullName evidence="1">NADH oxidase</fullName>
    </submittedName>
</protein>
<reference evidence="1 2" key="1">
    <citation type="submission" date="2024-10" db="EMBL/GenBank/DDBJ databases">
        <title>The Natural Products Discovery Center: Release of the First 8490 Sequenced Strains for Exploring Actinobacteria Biosynthetic Diversity.</title>
        <authorList>
            <person name="Kalkreuter E."/>
            <person name="Kautsar S.A."/>
            <person name="Yang D."/>
            <person name="Bader C.D."/>
            <person name="Teijaro C.N."/>
            <person name="Fluegel L."/>
            <person name="Davis C.M."/>
            <person name="Simpson J.R."/>
            <person name="Lauterbach L."/>
            <person name="Steele A.D."/>
            <person name="Gui C."/>
            <person name="Meng S."/>
            <person name="Li G."/>
            <person name="Viehrig K."/>
            <person name="Ye F."/>
            <person name="Su P."/>
            <person name="Kiefer A.F."/>
            <person name="Nichols A."/>
            <person name="Cepeda A.J."/>
            <person name="Yan W."/>
            <person name="Fan B."/>
            <person name="Jiang Y."/>
            <person name="Adhikari A."/>
            <person name="Zheng C.-J."/>
            <person name="Schuster L."/>
            <person name="Cowan T.M."/>
            <person name="Smanski M.J."/>
            <person name="Chevrette M.G."/>
            <person name="De Carvalho L.P.S."/>
            <person name="Shen B."/>
        </authorList>
    </citation>
    <scope>NUCLEOTIDE SEQUENCE [LARGE SCALE GENOMIC DNA]</scope>
    <source>
        <strain evidence="1 2">NPDC087220</strain>
    </source>
</reference>
<keyword evidence="2" id="KW-1185">Reference proteome</keyword>
<gene>
    <name evidence="1" type="ORF">ACIO7M_23185</name>
</gene>
<evidence type="ECO:0000313" key="2">
    <source>
        <dbReference type="Proteomes" id="UP001617351"/>
    </source>
</evidence>
<proteinExistence type="predicted"/>
<evidence type="ECO:0000313" key="1">
    <source>
        <dbReference type="EMBL" id="MFJ2823991.1"/>
    </source>
</evidence>
<organism evidence="1 2">
    <name type="scientific">Streptomyces toxytricini</name>
    <name type="common">Actinomyces toxytricini</name>
    <dbReference type="NCBI Taxonomy" id="67369"/>
    <lineage>
        <taxon>Bacteria</taxon>
        <taxon>Bacillati</taxon>
        <taxon>Actinomycetota</taxon>
        <taxon>Actinomycetes</taxon>
        <taxon>Kitasatosporales</taxon>
        <taxon>Streptomycetaceae</taxon>
        <taxon>Streptomyces</taxon>
    </lineage>
</organism>
<dbReference type="Proteomes" id="UP001617351">
    <property type="component" value="Unassembled WGS sequence"/>
</dbReference>
<comment type="caution">
    <text evidence="1">The sequence shown here is derived from an EMBL/GenBank/DDBJ whole genome shotgun (WGS) entry which is preliminary data.</text>
</comment>
<accession>A0ABW8EP43</accession>